<keyword evidence="1" id="KW-0812">Transmembrane</keyword>
<gene>
    <name evidence="2" type="ORF">PO250_01945</name>
</gene>
<dbReference type="Proteomes" id="UP001220670">
    <property type="component" value="Unassembled WGS sequence"/>
</dbReference>
<name>A0AAJ1HSC9_LIMMU</name>
<feature type="transmembrane region" description="Helical" evidence="1">
    <location>
        <begin position="20"/>
        <end position="42"/>
    </location>
</feature>
<dbReference type="RefSeq" id="WP_272225757.1">
    <property type="nucleotide sequence ID" value="NZ_JAQONE010000005.1"/>
</dbReference>
<accession>A0AAJ1HSC9</accession>
<keyword evidence="1" id="KW-0472">Membrane</keyword>
<sequence>MGRQVLIVNLSGDQKKVLGFASWTQVSITAAGIILGSIFFTLVKAILTSMNTGAGAAVMAAGIVFVVIAGPFAYVAFRPIRDKQGNLLYYMNKQLEIDYQFERKEIGTYVNIQRPRRAVNRRLPYAPAKYRTATK</sequence>
<evidence type="ECO:0000313" key="3">
    <source>
        <dbReference type="Proteomes" id="UP001220670"/>
    </source>
</evidence>
<protein>
    <recommendedName>
        <fullName evidence="4">PrgI family protein</fullName>
    </recommendedName>
</protein>
<proteinExistence type="predicted"/>
<organism evidence="2 3">
    <name type="scientific">Limosilactobacillus mucosae</name>
    <name type="common">Lactobacillus mucosae</name>
    <dbReference type="NCBI Taxonomy" id="97478"/>
    <lineage>
        <taxon>Bacteria</taxon>
        <taxon>Bacillati</taxon>
        <taxon>Bacillota</taxon>
        <taxon>Bacilli</taxon>
        <taxon>Lactobacillales</taxon>
        <taxon>Lactobacillaceae</taxon>
        <taxon>Limosilactobacillus</taxon>
    </lineage>
</organism>
<evidence type="ECO:0000313" key="2">
    <source>
        <dbReference type="EMBL" id="MDC2829098.1"/>
    </source>
</evidence>
<reference evidence="2" key="1">
    <citation type="submission" date="2023-01" db="EMBL/GenBank/DDBJ databases">
        <title>Genome analysis of 13 Lactobacillus isolated from gut of wild boar.</title>
        <authorList>
            <person name="Papp P."/>
            <person name="Libisch B."/>
            <person name="Nagy T."/>
            <person name="Olasz F."/>
        </authorList>
    </citation>
    <scope>NUCLEOTIDE SEQUENCE</scope>
    <source>
        <strain evidence="2">F146</strain>
    </source>
</reference>
<evidence type="ECO:0008006" key="4">
    <source>
        <dbReference type="Google" id="ProtNLM"/>
    </source>
</evidence>
<feature type="transmembrane region" description="Helical" evidence="1">
    <location>
        <begin position="54"/>
        <end position="77"/>
    </location>
</feature>
<keyword evidence="1" id="KW-1133">Transmembrane helix</keyword>
<dbReference type="EMBL" id="JAQONE010000005">
    <property type="protein sequence ID" value="MDC2829098.1"/>
    <property type="molecule type" value="Genomic_DNA"/>
</dbReference>
<evidence type="ECO:0000256" key="1">
    <source>
        <dbReference type="SAM" id="Phobius"/>
    </source>
</evidence>
<comment type="caution">
    <text evidence="2">The sequence shown here is derived from an EMBL/GenBank/DDBJ whole genome shotgun (WGS) entry which is preliminary data.</text>
</comment>
<dbReference type="AlphaFoldDB" id="A0AAJ1HSC9"/>